<dbReference type="EMBL" id="JANPWB010000012">
    <property type="protein sequence ID" value="KAJ1115236.1"/>
    <property type="molecule type" value="Genomic_DNA"/>
</dbReference>
<name>A0AAV7NGR2_PLEWA</name>
<protein>
    <submittedName>
        <fullName evidence="2">Uncharacterized protein</fullName>
    </submittedName>
</protein>
<feature type="region of interest" description="Disordered" evidence="1">
    <location>
        <begin position="150"/>
        <end position="176"/>
    </location>
</feature>
<evidence type="ECO:0000313" key="3">
    <source>
        <dbReference type="Proteomes" id="UP001066276"/>
    </source>
</evidence>
<dbReference type="Proteomes" id="UP001066276">
    <property type="component" value="Chromosome 8"/>
</dbReference>
<comment type="caution">
    <text evidence="2">The sequence shown here is derived from an EMBL/GenBank/DDBJ whole genome shotgun (WGS) entry which is preliminary data.</text>
</comment>
<evidence type="ECO:0000256" key="1">
    <source>
        <dbReference type="SAM" id="MobiDB-lite"/>
    </source>
</evidence>
<accession>A0AAV7NGR2</accession>
<sequence length="344" mass="37179">MLQVTRSCHLLPSLHSPPRRTLCPFYTFIWPHLGQKDQASNQPPKVAQPDTSQDSQRLLPTPHHRPPAATGSAGISTERGPPRGVLLVIGKQLATKVPTDLLLTQTPRIMGQARPACWGHQLSTTWQHEQPGPLSPHLQALTTSSILAGPTISLRGPNRPVKPKAGTDVSRRLPLGPTWPRSPLSSNSFNALQNGTPVLWGVPSPDVATNRLCPDAAGAPLVLKRAPQVQPVLLVPRGVSSPLRGPVTAGGPCRKGAPVWGPGLCHARCVTPRGRAAPRPRPTGSTHTFAAQLRHGLLQKIINSLVAFDYIARQYLGHRASKDRDLMCTIIFNESHPFHCSMFS</sequence>
<dbReference type="AlphaFoldDB" id="A0AAV7NGR2"/>
<feature type="region of interest" description="Disordered" evidence="1">
    <location>
        <begin position="36"/>
        <end position="80"/>
    </location>
</feature>
<feature type="compositionally biased region" description="Polar residues" evidence="1">
    <location>
        <begin position="37"/>
        <end position="58"/>
    </location>
</feature>
<gene>
    <name evidence="2" type="ORF">NDU88_003462</name>
</gene>
<organism evidence="2 3">
    <name type="scientific">Pleurodeles waltl</name>
    <name type="common">Iberian ribbed newt</name>
    <dbReference type="NCBI Taxonomy" id="8319"/>
    <lineage>
        <taxon>Eukaryota</taxon>
        <taxon>Metazoa</taxon>
        <taxon>Chordata</taxon>
        <taxon>Craniata</taxon>
        <taxon>Vertebrata</taxon>
        <taxon>Euteleostomi</taxon>
        <taxon>Amphibia</taxon>
        <taxon>Batrachia</taxon>
        <taxon>Caudata</taxon>
        <taxon>Salamandroidea</taxon>
        <taxon>Salamandridae</taxon>
        <taxon>Pleurodelinae</taxon>
        <taxon>Pleurodeles</taxon>
    </lineage>
</organism>
<proteinExistence type="predicted"/>
<evidence type="ECO:0000313" key="2">
    <source>
        <dbReference type="EMBL" id="KAJ1115236.1"/>
    </source>
</evidence>
<keyword evidence="3" id="KW-1185">Reference proteome</keyword>
<reference evidence="2" key="1">
    <citation type="journal article" date="2022" name="bioRxiv">
        <title>Sequencing and chromosome-scale assembly of the giantPleurodeles waltlgenome.</title>
        <authorList>
            <person name="Brown T."/>
            <person name="Elewa A."/>
            <person name="Iarovenko S."/>
            <person name="Subramanian E."/>
            <person name="Araus A.J."/>
            <person name="Petzold A."/>
            <person name="Susuki M."/>
            <person name="Suzuki K.-i.T."/>
            <person name="Hayashi T."/>
            <person name="Toyoda A."/>
            <person name="Oliveira C."/>
            <person name="Osipova E."/>
            <person name="Leigh N.D."/>
            <person name="Simon A."/>
            <person name="Yun M.H."/>
        </authorList>
    </citation>
    <scope>NUCLEOTIDE SEQUENCE</scope>
    <source>
        <strain evidence="2">20211129_DDA</strain>
        <tissue evidence="2">Liver</tissue>
    </source>
</reference>